<evidence type="ECO:0000256" key="1">
    <source>
        <dbReference type="SAM" id="Phobius"/>
    </source>
</evidence>
<dbReference type="AlphaFoldDB" id="A0AAD0XMR0"/>
<gene>
    <name evidence="2" type="ORF">EFP84_03080</name>
</gene>
<proteinExistence type="predicted"/>
<reference evidence="2 3" key="1">
    <citation type="submission" date="2018-11" db="EMBL/GenBank/DDBJ databases">
        <title>Complete genome sequence of Leptospira kmetyi isolate LS 001/16 from soil sample associated with a leptospirosis patient in Kelantan.</title>
        <authorList>
            <person name="Muhammad Yusoff F."/>
            <person name="Muhammad Yusoff S."/>
            <person name="Ahmad M.N."/>
            <person name="Yusof N.Y."/>
            <person name="Aziah I."/>
        </authorList>
    </citation>
    <scope>NUCLEOTIDE SEQUENCE [LARGE SCALE GENOMIC DNA]</scope>
    <source>
        <strain evidence="2 3">LS 001/16</strain>
    </source>
</reference>
<dbReference type="Pfam" id="PF06674">
    <property type="entry name" value="DUF1176"/>
    <property type="match status" value="1"/>
</dbReference>
<accession>A0AAD0XMR0</accession>
<keyword evidence="1" id="KW-0812">Transmembrane</keyword>
<keyword evidence="1" id="KW-1133">Transmembrane helix</keyword>
<feature type="transmembrane region" description="Helical" evidence="1">
    <location>
        <begin position="12"/>
        <end position="29"/>
    </location>
</feature>
<keyword evidence="1" id="KW-0472">Membrane</keyword>
<organism evidence="2 3">
    <name type="scientific">Leptospira kmetyi</name>
    <dbReference type="NCBI Taxonomy" id="408139"/>
    <lineage>
        <taxon>Bacteria</taxon>
        <taxon>Pseudomonadati</taxon>
        <taxon>Spirochaetota</taxon>
        <taxon>Spirochaetia</taxon>
        <taxon>Leptospirales</taxon>
        <taxon>Leptospiraceae</taxon>
        <taxon>Leptospira</taxon>
    </lineage>
</organism>
<dbReference type="InterPro" id="IPR009560">
    <property type="entry name" value="DUF1176"/>
</dbReference>
<dbReference type="KEGG" id="lkm:EFP84_03080"/>
<evidence type="ECO:0000313" key="3">
    <source>
        <dbReference type="Proteomes" id="UP000276407"/>
    </source>
</evidence>
<dbReference type="Proteomes" id="UP000276407">
    <property type="component" value="Chromosome 1"/>
</dbReference>
<name>A0AAD0XMR0_9LEPT</name>
<dbReference type="RefSeq" id="WP_123179126.1">
    <property type="nucleotide sequence ID" value="NZ_CP033614.1"/>
</dbReference>
<dbReference type="EMBL" id="CP033614">
    <property type="protein sequence ID" value="AYV54594.1"/>
    <property type="molecule type" value="Genomic_DNA"/>
</dbReference>
<sequence>MKRIGFIRTRFFFLLLIVFGISIVLFWFFKENLEQASDNNFASSSSSSSSFIREFQFSQTSSINPNPKRTSIDWPKDCDFYARSPEENFPSSAEVCAEALESLKDRLPKECDFDSARSGKDGTIDYHLYADFLKDSPIRFFPLSERKFLGELSCTSAAYNRYNVYFIYDESGLPAKTKILRFRAFRFEKEGGTISKRSFESDRLIRFYKPETKEFVAFIKYRGMGDCGEYFRYSLSESEEVVLQEMRAKLDCDETDAHSAEDVPVDWTRYEIPFDFWKFLKIEIGEEITRFANHL</sequence>
<evidence type="ECO:0000313" key="2">
    <source>
        <dbReference type="EMBL" id="AYV54594.1"/>
    </source>
</evidence>
<protein>
    <submittedName>
        <fullName evidence="2">DUF1176 domain-containing protein</fullName>
    </submittedName>
</protein>